<dbReference type="Gene3D" id="1.25.40.10">
    <property type="entry name" value="Tetratricopeptide repeat domain"/>
    <property type="match status" value="1"/>
</dbReference>
<dbReference type="PROSITE" id="PS50011">
    <property type="entry name" value="PROTEIN_KINASE_DOM"/>
    <property type="match status" value="1"/>
</dbReference>
<proteinExistence type="predicted"/>
<gene>
    <name evidence="2" type="ORF">M9Y10_017691</name>
</gene>
<reference evidence="2 3" key="1">
    <citation type="submission" date="2024-04" db="EMBL/GenBank/DDBJ databases">
        <title>Tritrichomonas musculus Genome.</title>
        <authorList>
            <person name="Alves-Ferreira E."/>
            <person name="Grigg M."/>
            <person name="Lorenzi H."/>
            <person name="Galac M."/>
        </authorList>
    </citation>
    <scope>NUCLEOTIDE SEQUENCE [LARGE SCALE GENOMIC DNA]</scope>
    <source>
        <strain evidence="2 3">EAF2021</strain>
    </source>
</reference>
<dbReference type="InterPro" id="IPR011990">
    <property type="entry name" value="TPR-like_helical_dom_sf"/>
</dbReference>
<feature type="domain" description="Protein kinase" evidence="1">
    <location>
        <begin position="1"/>
        <end position="135"/>
    </location>
</feature>
<dbReference type="Pfam" id="PF00069">
    <property type="entry name" value="Pkinase"/>
    <property type="match status" value="1"/>
</dbReference>
<dbReference type="EMBL" id="JAPFFF010000023">
    <property type="protein sequence ID" value="KAK8852702.1"/>
    <property type="molecule type" value="Genomic_DNA"/>
</dbReference>
<keyword evidence="3" id="KW-1185">Reference proteome</keyword>
<dbReference type="PANTHER" id="PTHR26392:SF92">
    <property type="entry name" value="PROTEIN KINASE DOMAIN-CONTAINING PROTEIN"/>
    <property type="match status" value="1"/>
</dbReference>
<organism evidence="2 3">
    <name type="scientific">Tritrichomonas musculus</name>
    <dbReference type="NCBI Taxonomy" id="1915356"/>
    <lineage>
        <taxon>Eukaryota</taxon>
        <taxon>Metamonada</taxon>
        <taxon>Parabasalia</taxon>
        <taxon>Tritrichomonadida</taxon>
        <taxon>Tritrichomonadidae</taxon>
        <taxon>Tritrichomonas</taxon>
    </lineage>
</organism>
<sequence length="411" mass="49185">MFAIKFLHENNFVYRDLNPDNVIIDHNKTAVLIDFNRMIKQNNNYVGTVDFYQIYIAPEIVDGKPFSYKADIYSIGFLMYYIFLEEDADKKQEDKKHIFDKLQQGYQKIKVICDDCTQIDHDNRPDIDKLIHNFILDFSFPILFNIDKDENYYMIRKFFSTNTKLPSLKDIYEIISKSDQRSFNHEESAFYLGFIYSTKILNKQNFTKSIHYYKDGSSLNDIRCKNNLGVIFYNGLGNKKNTQYAIELFNEAIKLRNDPVSMYNLSIIYFYEKINENYFEKAIELLLNSYNQNFEEGAEFLCLVLVTFCEKISIEKIKEIFYNFNSTNDRLSHHLYYIIKTNKMEKSIPKSNYETYYEFYKTQSYMHNIEGPPTPFYDTINLKFEDDKKENIYPNQKEINSYFYEGFGFEI</sequence>
<evidence type="ECO:0000313" key="2">
    <source>
        <dbReference type="EMBL" id="KAK8852702.1"/>
    </source>
</evidence>
<dbReference type="Proteomes" id="UP001470230">
    <property type="component" value="Unassembled WGS sequence"/>
</dbReference>
<accession>A0ABR2HVY0</accession>
<dbReference type="InterPro" id="IPR006597">
    <property type="entry name" value="Sel1-like"/>
</dbReference>
<dbReference type="SUPFAM" id="SSF56112">
    <property type="entry name" value="Protein kinase-like (PK-like)"/>
    <property type="match status" value="1"/>
</dbReference>
<evidence type="ECO:0000313" key="3">
    <source>
        <dbReference type="Proteomes" id="UP001470230"/>
    </source>
</evidence>
<dbReference type="PANTHER" id="PTHR26392">
    <property type="entry name" value="MITOGEN-ACTIVATED PROTEIN KINASE KINASE KINASE 7-RELATED"/>
    <property type="match status" value="1"/>
</dbReference>
<evidence type="ECO:0000259" key="1">
    <source>
        <dbReference type="PROSITE" id="PS50011"/>
    </source>
</evidence>
<dbReference type="InterPro" id="IPR011009">
    <property type="entry name" value="Kinase-like_dom_sf"/>
</dbReference>
<dbReference type="InterPro" id="IPR000719">
    <property type="entry name" value="Prot_kinase_dom"/>
</dbReference>
<dbReference type="SUPFAM" id="SSF81901">
    <property type="entry name" value="HCP-like"/>
    <property type="match status" value="1"/>
</dbReference>
<name>A0ABR2HVY0_9EUKA</name>
<dbReference type="SMART" id="SM00671">
    <property type="entry name" value="SEL1"/>
    <property type="match status" value="3"/>
</dbReference>
<dbReference type="Gene3D" id="1.10.510.10">
    <property type="entry name" value="Transferase(Phosphotransferase) domain 1"/>
    <property type="match status" value="1"/>
</dbReference>
<comment type="caution">
    <text evidence="2">The sequence shown here is derived from an EMBL/GenBank/DDBJ whole genome shotgun (WGS) entry which is preliminary data.</text>
</comment>
<protein>
    <recommendedName>
        <fullName evidence="1">Protein kinase domain-containing protein</fullName>
    </recommendedName>
</protein>